<protein>
    <recommendedName>
        <fullName evidence="3">N-acetylmuramic acid 6-phosphate etherase</fullName>
        <shortName evidence="3">MurNAc-6-P etherase</shortName>
        <ecNumber evidence="3">4.2.1.126</ecNumber>
    </recommendedName>
    <alternativeName>
        <fullName evidence="3">N-acetylmuramic acid 6-phosphate hydrolase</fullName>
    </alternativeName>
    <alternativeName>
        <fullName evidence="3">N-acetylmuramic acid 6-phosphate lyase</fullName>
    </alternativeName>
</protein>
<keyword evidence="7" id="KW-1185">Reference proteome</keyword>
<evidence type="ECO:0000256" key="1">
    <source>
        <dbReference type="ARBA" id="ARBA00023239"/>
    </source>
</evidence>
<dbReference type="NCBIfam" id="TIGR00274">
    <property type="entry name" value="N-acetylmuramic acid 6-phosphate etherase"/>
    <property type="match status" value="1"/>
</dbReference>
<dbReference type="SUPFAM" id="SSF53697">
    <property type="entry name" value="SIS domain"/>
    <property type="match status" value="1"/>
</dbReference>
<dbReference type="InterPro" id="IPR040190">
    <property type="entry name" value="MURQ/GCKR"/>
</dbReference>
<dbReference type="EC" id="4.2.1.126" evidence="3"/>
<evidence type="ECO:0000256" key="2">
    <source>
        <dbReference type="ARBA" id="ARBA00023277"/>
    </source>
</evidence>
<dbReference type="NCBIfam" id="NF003915">
    <property type="entry name" value="PRK05441.1"/>
    <property type="match status" value="1"/>
</dbReference>
<dbReference type="InterPro" id="IPR001347">
    <property type="entry name" value="SIS_dom"/>
</dbReference>
<keyword evidence="4" id="KW-0812">Transmembrane</keyword>
<dbReference type="Pfam" id="PF22645">
    <property type="entry name" value="GKRP_SIS_N"/>
    <property type="match status" value="1"/>
</dbReference>
<dbReference type="InterPro" id="IPR046348">
    <property type="entry name" value="SIS_dom_sf"/>
</dbReference>
<comment type="pathway">
    <text evidence="3">Amino-sugar metabolism; N-acetylmuramate degradation.</text>
</comment>
<evidence type="ECO:0000259" key="5">
    <source>
        <dbReference type="PROSITE" id="PS51464"/>
    </source>
</evidence>
<dbReference type="CDD" id="cd05007">
    <property type="entry name" value="SIS_Etherase"/>
    <property type="match status" value="1"/>
</dbReference>
<keyword evidence="4" id="KW-0472">Membrane</keyword>
<feature type="transmembrane region" description="Helical" evidence="4">
    <location>
        <begin position="12"/>
        <end position="27"/>
    </location>
</feature>
<dbReference type="HAMAP" id="MF_00068">
    <property type="entry name" value="MurQ"/>
    <property type="match status" value="1"/>
</dbReference>
<dbReference type="EMBL" id="BDOR01000013">
    <property type="protein sequence ID" value="GBF02660.1"/>
    <property type="molecule type" value="Genomic_DNA"/>
</dbReference>
<comment type="function">
    <text evidence="3">Specifically catalyzes the cleavage of the D-lactyl ether substituent of MurNAc 6-phosphate, producing GlcNAc 6-phosphate and D-lactate.</text>
</comment>
<keyword evidence="2 3" id="KW-0119">Carbohydrate metabolism</keyword>
<dbReference type="NCBIfam" id="NF009222">
    <property type="entry name" value="PRK12570.1"/>
    <property type="match status" value="1"/>
</dbReference>
<dbReference type="PROSITE" id="PS01272">
    <property type="entry name" value="GCKR"/>
    <property type="match status" value="1"/>
</dbReference>
<organism evidence="6 7">
    <name type="scientific">Lactiplantibacillus paraplantarum</name>
    <dbReference type="NCBI Taxonomy" id="60520"/>
    <lineage>
        <taxon>Bacteria</taxon>
        <taxon>Bacillati</taxon>
        <taxon>Bacillota</taxon>
        <taxon>Bacilli</taxon>
        <taxon>Lactobacillales</taxon>
        <taxon>Lactobacillaceae</taxon>
        <taxon>Lactiplantibacillus</taxon>
    </lineage>
</organism>
<keyword evidence="1 3" id="KW-0456">Lyase</keyword>
<dbReference type="Gene3D" id="3.40.50.10490">
    <property type="entry name" value="Glucose-6-phosphate isomerase like protein, domain 1"/>
    <property type="match status" value="1"/>
</dbReference>
<name>A0ABQ0NC47_9LACO</name>
<dbReference type="Gene3D" id="1.10.8.1080">
    <property type="match status" value="1"/>
</dbReference>
<reference evidence="6 7" key="1">
    <citation type="submission" date="2017-04" db="EMBL/GenBank/DDBJ databases">
        <title>In vitro and in silico characterization of Lactobacillus paraplantarum D2-1, a starter culture for soymilk fermentation.</title>
        <authorList>
            <person name="Endo A."/>
            <person name="Sasaki F."/>
            <person name="Maeno S."/>
            <person name="Kanesaki Y."/>
            <person name="Kubota E."/>
            <person name="Torres G.A."/>
            <person name="Tomita S."/>
            <person name="Nakagawa J."/>
        </authorList>
    </citation>
    <scope>NUCLEOTIDE SEQUENCE [LARGE SCALE GENOMIC DNA]</scope>
    <source>
        <strain evidence="6 7">D2-1</strain>
    </source>
</reference>
<evidence type="ECO:0000256" key="3">
    <source>
        <dbReference type="HAMAP-Rule" id="MF_00068"/>
    </source>
</evidence>
<proteinExistence type="inferred from homology"/>
<dbReference type="PANTHER" id="PTHR10088:SF4">
    <property type="entry name" value="GLUCOKINASE REGULATORY PROTEIN"/>
    <property type="match status" value="1"/>
</dbReference>
<gene>
    <name evidence="3" type="primary">murQ</name>
    <name evidence="6" type="ORF">LPPLD21_02210</name>
</gene>
<dbReference type="InterPro" id="IPR005486">
    <property type="entry name" value="Glucokinase_regulatory_CS"/>
</dbReference>
<dbReference type="PANTHER" id="PTHR10088">
    <property type="entry name" value="GLUCOKINASE REGULATORY PROTEIN"/>
    <property type="match status" value="1"/>
</dbReference>
<evidence type="ECO:0000313" key="7">
    <source>
        <dbReference type="Proteomes" id="UP000236162"/>
    </source>
</evidence>
<accession>A0ABQ0NC47</accession>
<dbReference type="InterPro" id="IPR005488">
    <property type="entry name" value="Etherase_MurQ"/>
</dbReference>
<feature type="domain" description="SIS" evidence="5">
    <location>
        <begin position="112"/>
        <end position="275"/>
    </location>
</feature>
<comment type="caution">
    <text evidence="6">The sequence shown here is derived from an EMBL/GenBank/DDBJ whole genome shotgun (WGS) entry which is preliminary data.</text>
</comment>
<evidence type="ECO:0000313" key="6">
    <source>
        <dbReference type="EMBL" id="GBF02660.1"/>
    </source>
</evidence>
<sequence length="353" mass="37733">MINLIVTFNEYVTYFITVILALSPTVIDHCYHYFGRTAAFAAVLFVHILRNEEKLLKSDINQLTTESRNPASSHLDEMSILAITQLMNQEDAKVSQCITSELPKIADAIALIVTAFKADGRLIYMGAGTSGRLGVLDAAECVPTFGTDPEMVQGLIAGGPQAMTVAVEGAEDNPNLGAQDLKDLTLTANDAVVGLAASGRTPYVIGALDYAQHIGAATISLACNHHAQISQHAQVAIEVAPGPEVLSGSTRLKAGTAEKMVLNMLSTISMVKIGKVYHNLMVDVKPTNEKLVIRAKHMIELATGVSADKASELFIAAHQNVKTAIVMNLANVPASNAEQRLRRAHGIVRDALQ</sequence>
<comment type="miscellaneous">
    <text evidence="3">A lyase-type mechanism (elimination/hydration) is suggested for the cleavage of the lactyl ether bond of MurNAc 6-phosphate, with the formation of an alpha,beta-unsaturated aldehyde intermediate with (E)-stereochemistry, followed by the syn addition of water to give product.</text>
</comment>
<evidence type="ECO:0000256" key="4">
    <source>
        <dbReference type="SAM" id="Phobius"/>
    </source>
</evidence>
<feature type="active site" evidence="3">
    <location>
        <position position="171"/>
    </location>
</feature>
<comment type="catalytic activity">
    <reaction evidence="3">
        <text>N-acetyl-D-muramate 6-phosphate + H2O = N-acetyl-D-glucosamine 6-phosphate + (R)-lactate</text>
        <dbReference type="Rhea" id="RHEA:26410"/>
        <dbReference type="ChEBI" id="CHEBI:15377"/>
        <dbReference type="ChEBI" id="CHEBI:16004"/>
        <dbReference type="ChEBI" id="CHEBI:57513"/>
        <dbReference type="ChEBI" id="CHEBI:58722"/>
        <dbReference type="EC" id="4.2.1.126"/>
    </reaction>
</comment>
<keyword evidence="4" id="KW-1133">Transmembrane helix</keyword>
<dbReference type="PROSITE" id="PS51464">
    <property type="entry name" value="SIS"/>
    <property type="match status" value="1"/>
</dbReference>
<feature type="active site" description="Proton donor" evidence="3">
    <location>
        <position position="140"/>
    </location>
</feature>
<comment type="subunit">
    <text evidence="3">Homodimer.</text>
</comment>
<comment type="similarity">
    <text evidence="3">Belongs to the GCKR-like family. MurNAc-6-P etherase subfamily.</text>
</comment>
<dbReference type="Proteomes" id="UP000236162">
    <property type="component" value="Unassembled WGS sequence"/>
</dbReference>